<evidence type="ECO:0000313" key="2">
    <source>
        <dbReference type="Proteomes" id="UP001606305"/>
    </source>
</evidence>
<accession>A0ABW7GAV3</accession>
<dbReference type="Proteomes" id="UP001606305">
    <property type="component" value="Unassembled WGS sequence"/>
</dbReference>
<sequence>MTWSAAVREPVTTCRCCWKFNAAGNAAERENSYEDSIAWRFRYAAIHGAVRLHHGRWLSAENTLGPEAMARTFPAFAFAMDSGLLPDRLETPEKIYELLEVGYKQGNMLSGGSYKGWLALVVECISKRYGISCLDFLYCEPWLCEDGCYATVLGGDRLNSVVETIRELFDRFETHPSELIAIADQGRSEYDILECLHNSTASLNPKVDDGDDFNYLFAYLKSLLALCETAIREGKLVVYAQFDGG</sequence>
<dbReference type="EMBL" id="JBIGIA010000018">
    <property type="protein sequence ID" value="MFG6459096.1"/>
    <property type="molecule type" value="Genomic_DNA"/>
</dbReference>
<gene>
    <name evidence="1" type="ORF">ACG00X_19865</name>
</gene>
<evidence type="ECO:0000313" key="1">
    <source>
        <dbReference type="EMBL" id="MFG6459096.1"/>
    </source>
</evidence>
<proteinExistence type="predicted"/>
<reference evidence="1 2" key="1">
    <citation type="submission" date="2024-09" db="EMBL/GenBank/DDBJ databases">
        <title>Novel species of the genus Pelomonas and Roseateles isolated from streams.</title>
        <authorList>
            <person name="Lu H."/>
        </authorList>
    </citation>
    <scope>NUCLEOTIDE SEQUENCE [LARGE SCALE GENOMIC DNA]</scope>
    <source>
        <strain evidence="1 2">BYS96W</strain>
    </source>
</reference>
<comment type="caution">
    <text evidence="1">The sequence shown here is derived from an EMBL/GenBank/DDBJ whole genome shotgun (WGS) entry which is preliminary data.</text>
</comment>
<name>A0ABW7GAV3_9BURK</name>
<protein>
    <recommendedName>
        <fullName evidence="3">DUF1877 family protein</fullName>
    </recommendedName>
</protein>
<dbReference type="RefSeq" id="WP_394490738.1">
    <property type="nucleotide sequence ID" value="NZ_JBIGIA010000018.1"/>
</dbReference>
<organism evidence="1 2">
    <name type="scientific">Pelomonas nitida</name>
    <dbReference type="NCBI Taxonomy" id="3299027"/>
    <lineage>
        <taxon>Bacteria</taxon>
        <taxon>Pseudomonadati</taxon>
        <taxon>Pseudomonadota</taxon>
        <taxon>Betaproteobacteria</taxon>
        <taxon>Burkholderiales</taxon>
        <taxon>Sphaerotilaceae</taxon>
        <taxon>Roseateles</taxon>
    </lineage>
</organism>
<evidence type="ECO:0008006" key="3">
    <source>
        <dbReference type="Google" id="ProtNLM"/>
    </source>
</evidence>
<keyword evidence="2" id="KW-1185">Reference proteome</keyword>